<gene>
    <name evidence="1" type="ORF">AWW68_01865</name>
</gene>
<dbReference type="STRING" id="333140.AWW68_01865"/>
<dbReference type="SUPFAM" id="SSF158446">
    <property type="entry name" value="IVS-encoded protein-like"/>
    <property type="match status" value="1"/>
</dbReference>
<dbReference type="EMBL" id="LRPC01000001">
    <property type="protein sequence ID" value="KYG77542.1"/>
    <property type="molecule type" value="Genomic_DNA"/>
</dbReference>
<dbReference type="PANTHER" id="PTHR38471:SF2">
    <property type="entry name" value="FOUR HELIX BUNDLE PROTEIN"/>
    <property type="match status" value="1"/>
</dbReference>
<reference evidence="1 2" key="1">
    <citation type="submission" date="2016-01" db="EMBL/GenBank/DDBJ databases">
        <title>Genome sequencing of Roseivirga spongicola UST030701-084.</title>
        <authorList>
            <person name="Selvaratnam C."/>
            <person name="Thevarajoo S."/>
            <person name="Goh K.M."/>
            <person name="Ee R."/>
            <person name="Chan K.-G."/>
            <person name="Chong C.S."/>
        </authorList>
    </citation>
    <scope>NUCLEOTIDE SEQUENCE [LARGE SCALE GENOMIC DNA]</scope>
    <source>
        <strain evidence="1 2">UST030701-084</strain>
    </source>
</reference>
<dbReference type="NCBIfam" id="TIGR02436">
    <property type="entry name" value="four helix bundle protein"/>
    <property type="match status" value="1"/>
</dbReference>
<dbReference type="InterPro" id="IPR012657">
    <property type="entry name" value="23S_rRNA-intervening_sequence"/>
</dbReference>
<protein>
    <submittedName>
        <fullName evidence="1">Four helix bundle protein</fullName>
    </submittedName>
</protein>
<evidence type="ECO:0000313" key="2">
    <source>
        <dbReference type="Proteomes" id="UP000075606"/>
    </source>
</evidence>
<dbReference type="Proteomes" id="UP000075606">
    <property type="component" value="Unassembled WGS sequence"/>
</dbReference>
<dbReference type="InterPro" id="IPR036583">
    <property type="entry name" value="23S_rRNA_IVS_sf"/>
</dbReference>
<dbReference type="Gene3D" id="1.20.1440.60">
    <property type="entry name" value="23S rRNA-intervening sequence"/>
    <property type="match status" value="1"/>
</dbReference>
<dbReference type="PANTHER" id="PTHR38471">
    <property type="entry name" value="FOUR HELIX BUNDLE PROTEIN"/>
    <property type="match status" value="1"/>
</dbReference>
<organism evidence="1 2">
    <name type="scientific">Roseivirga spongicola</name>
    <dbReference type="NCBI Taxonomy" id="333140"/>
    <lineage>
        <taxon>Bacteria</taxon>
        <taxon>Pseudomonadati</taxon>
        <taxon>Bacteroidota</taxon>
        <taxon>Cytophagia</taxon>
        <taxon>Cytophagales</taxon>
        <taxon>Roseivirgaceae</taxon>
        <taxon>Roseivirga</taxon>
    </lineage>
</organism>
<keyword evidence="2" id="KW-1185">Reference proteome</keyword>
<dbReference type="PIRSF" id="PIRSF035652">
    <property type="entry name" value="CHP02436"/>
    <property type="match status" value="1"/>
</dbReference>
<dbReference type="Pfam" id="PF05635">
    <property type="entry name" value="23S_rRNA_IVP"/>
    <property type="match status" value="1"/>
</dbReference>
<accession>A0A150XFR7</accession>
<sequence length="119" mass="13541">MAHTNIIQEKSFELAVKVVKAVRAFRKQEKEFEITGQLLRSATSIGANIEEAIGGYSPNDFQFKVNLSYKEARETKYWLKVMKAAEMMDVQTLDELLNDSEEVLKILGAITKTLKIRNS</sequence>
<dbReference type="OrthoDB" id="285993at2"/>
<dbReference type="AlphaFoldDB" id="A0A150XFR7"/>
<name>A0A150XFR7_9BACT</name>
<dbReference type="RefSeq" id="WP_068218396.1">
    <property type="nucleotide sequence ID" value="NZ_CP139724.1"/>
</dbReference>
<comment type="caution">
    <text evidence="1">The sequence shown here is derived from an EMBL/GenBank/DDBJ whole genome shotgun (WGS) entry which is preliminary data.</text>
</comment>
<evidence type="ECO:0000313" key="1">
    <source>
        <dbReference type="EMBL" id="KYG77542.1"/>
    </source>
</evidence>
<proteinExistence type="predicted"/>